<dbReference type="Pfam" id="PF01244">
    <property type="entry name" value="Peptidase_M19"/>
    <property type="match status" value="1"/>
</dbReference>
<dbReference type="OMA" id="CDHPRNI"/>
<dbReference type="PANTHER" id="PTHR10443">
    <property type="entry name" value="MICROSOMAL DIPEPTIDASE"/>
    <property type="match status" value="1"/>
</dbReference>
<dbReference type="PROSITE" id="PS51365">
    <property type="entry name" value="RENAL_DIPEPTIDASE_2"/>
    <property type="match status" value="1"/>
</dbReference>
<evidence type="ECO:0000313" key="3">
    <source>
        <dbReference type="EMBL" id="EPE10112.1"/>
    </source>
</evidence>
<dbReference type="GO" id="GO:0070573">
    <property type="term" value="F:metallodipeptidase activity"/>
    <property type="evidence" value="ECO:0007669"/>
    <property type="project" value="InterPro"/>
</dbReference>
<sequence length="488" mass="53503">MAITLSKERPSYLPLSDDDLRTASAKGASSLDGEVLRKPSRSSAVMRVMALAGMLLLLGKHMSLSASWHSTGRIMACHGAHSGGDNLESLTVEERVSRILESTPLIDGHDDFPIFIRERYNNHIYTEEFKNGFERDGLPMHVDIPRLRAGKNGGAFWSVFVPCPENGTDLSNDNYAESVRDTLLQIDLVARLKKAYPTVFSPDVNSSTALAAFERGELISPLGVEGLHQIGNSIANLREYHRLGVRYVTLTHNCPNKFADAALWEHPFRRAPKFWGGLSPLGRKVIREMNRLGLIVDLSHTSVDTQEDVLGGRPRESENWTGSLAPTIYSHSSAYSVCPHPRNVPDHVLQLVKKTNGLVMVNFSPDFVSCHWTGGQGELNGVPTYFPGNATLEHVATHIIYIGELIGFEHVGLGSDFDGIGSTPRGLDDVAAYPALVAELLRRNVTDAQAAQVVGGNVLRVWKDVDAVAERLQAEGELPLEDDLEGVF</sequence>
<dbReference type="STRING" id="1262450.S3CB24"/>
<dbReference type="GO" id="GO:0006508">
    <property type="term" value="P:proteolysis"/>
    <property type="evidence" value="ECO:0007669"/>
    <property type="project" value="UniProtKB-KW"/>
</dbReference>
<dbReference type="InterPro" id="IPR008257">
    <property type="entry name" value="Pept_M19"/>
</dbReference>
<organism evidence="3 4">
    <name type="scientific">Ophiostoma piceae (strain UAMH 11346)</name>
    <name type="common">Sap stain fungus</name>
    <dbReference type="NCBI Taxonomy" id="1262450"/>
    <lineage>
        <taxon>Eukaryota</taxon>
        <taxon>Fungi</taxon>
        <taxon>Dikarya</taxon>
        <taxon>Ascomycota</taxon>
        <taxon>Pezizomycotina</taxon>
        <taxon>Sordariomycetes</taxon>
        <taxon>Sordariomycetidae</taxon>
        <taxon>Ophiostomatales</taxon>
        <taxon>Ophiostomataceae</taxon>
        <taxon>Ophiostoma</taxon>
    </lineage>
</organism>
<evidence type="ECO:0000256" key="2">
    <source>
        <dbReference type="RuleBase" id="RU341113"/>
    </source>
</evidence>
<dbReference type="AlphaFoldDB" id="S3CB24"/>
<comment type="similarity">
    <text evidence="2">Belongs to the metallo-dependent hydrolases superfamily. Peptidase M19 family.</text>
</comment>
<dbReference type="InterPro" id="IPR032466">
    <property type="entry name" value="Metal_Hydrolase"/>
</dbReference>
<dbReference type="VEuPathDB" id="FungiDB:F503_05207"/>
<evidence type="ECO:0000256" key="1">
    <source>
        <dbReference type="ARBA" id="ARBA00022997"/>
    </source>
</evidence>
<dbReference type="Proteomes" id="UP000016923">
    <property type="component" value="Unassembled WGS sequence"/>
</dbReference>
<keyword evidence="2" id="KW-0479">Metal-binding</keyword>
<name>S3CB24_OPHP1</name>
<dbReference type="EC" id="3.4.13.19" evidence="2"/>
<comment type="catalytic activity">
    <reaction evidence="2">
        <text>an L-aminoacyl-L-amino acid + H2O = 2 an L-alpha-amino acid</text>
        <dbReference type="Rhea" id="RHEA:48940"/>
        <dbReference type="ChEBI" id="CHEBI:15377"/>
        <dbReference type="ChEBI" id="CHEBI:59869"/>
        <dbReference type="ChEBI" id="CHEBI:77460"/>
        <dbReference type="EC" id="3.4.13.19"/>
    </reaction>
</comment>
<keyword evidence="2" id="KW-0645">Protease</keyword>
<proteinExistence type="inferred from homology"/>
<gene>
    <name evidence="3" type="ORF">F503_05207</name>
</gene>
<dbReference type="SUPFAM" id="SSF51556">
    <property type="entry name" value="Metallo-dependent hydrolases"/>
    <property type="match status" value="1"/>
</dbReference>
<dbReference type="PANTHER" id="PTHR10443:SF12">
    <property type="entry name" value="DIPEPTIDASE"/>
    <property type="match status" value="1"/>
</dbReference>
<evidence type="ECO:0000313" key="4">
    <source>
        <dbReference type="Proteomes" id="UP000016923"/>
    </source>
</evidence>
<keyword evidence="1 2" id="KW-0224">Dipeptidase</keyword>
<dbReference type="Gene3D" id="3.20.20.140">
    <property type="entry name" value="Metal-dependent hydrolases"/>
    <property type="match status" value="1"/>
</dbReference>
<keyword evidence="2" id="KW-0862">Zinc</keyword>
<accession>S3CB24</accession>
<reference evidence="3 4" key="1">
    <citation type="journal article" date="2013" name="BMC Genomics">
        <title>The genome and transcriptome of the pine saprophyte Ophiostoma piceae, and a comparison with the bark beetle-associated pine pathogen Grosmannia clavigera.</title>
        <authorList>
            <person name="Haridas S."/>
            <person name="Wang Y."/>
            <person name="Lim L."/>
            <person name="Massoumi Alamouti S."/>
            <person name="Jackman S."/>
            <person name="Docking R."/>
            <person name="Robertson G."/>
            <person name="Birol I."/>
            <person name="Bohlmann J."/>
            <person name="Breuil C."/>
        </authorList>
    </citation>
    <scope>NUCLEOTIDE SEQUENCE [LARGE SCALE GENOMIC DNA]</scope>
    <source>
        <strain evidence="3 4">UAMH 11346</strain>
    </source>
</reference>
<dbReference type="HOGENOM" id="CLU_031404_4_0_1"/>
<protein>
    <recommendedName>
        <fullName evidence="2">Dipeptidase</fullName>
        <ecNumber evidence="2">3.4.13.19</ecNumber>
    </recommendedName>
</protein>
<keyword evidence="4" id="KW-1185">Reference proteome</keyword>
<comment type="cofactor">
    <cofactor evidence="2">
        <name>Zn(2+)</name>
        <dbReference type="ChEBI" id="CHEBI:29105"/>
    </cofactor>
</comment>
<dbReference type="EMBL" id="KE148146">
    <property type="protein sequence ID" value="EPE10112.1"/>
    <property type="molecule type" value="Genomic_DNA"/>
</dbReference>
<keyword evidence="2" id="KW-0482">Metalloprotease</keyword>
<dbReference type="CDD" id="cd01301">
    <property type="entry name" value="rDP_like"/>
    <property type="match status" value="1"/>
</dbReference>
<dbReference type="OrthoDB" id="445695at2759"/>
<keyword evidence="2" id="KW-0378">Hydrolase</keyword>
<dbReference type="GO" id="GO:0046872">
    <property type="term" value="F:metal ion binding"/>
    <property type="evidence" value="ECO:0007669"/>
    <property type="project" value="UniProtKB-UniRule"/>
</dbReference>
<dbReference type="eggNOG" id="KOG4127">
    <property type="taxonomic scope" value="Eukaryota"/>
</dbReference>